<dbReference type="eggNOG" id="COG0526">
    <property type="taxonomic scope" value="Bacteria"/>
</dbReference>
<dbReference type="PIRSF" id="PIRSF000077">
    <property type="entry name" value="Thioredoxin"/>
    <property type="match status" value="1"/>
</dbReference>
<dbReference type="InterPro" id="IPR013766">
    <property type="entry name" value="Thioredoxin_domain"/>
</dbReference>
<organism evidence="9 10">
    <name type="scientific">Rubidibacter lacunae KORDI 51-2</name>
    <dbReference type="NCBI Taxonomy" id="582515"/>
    <lineage>
        <taxon>Bacteria</taxon>
        <taxon>Bacillati</taxon>
        <taxon>Cyanobacteriota</taxon>
        <taxon>Cyanophyceae</taxon>
        <taxon>Oscillatoriophycideae</taxon>
        <taxon>Chroococcales</taxon>
        <taxon>Aphanothecaceae</taxon>
        <taxon>Rubidibacter</taxon>
    </lineage>
</organism>
<dbReference type="PANTHER" id="PTHR45663:SF11">
    <property type="entry name" value="GEO12009P1"/>
    <property type="match status" value="1"/>
</dbReference>
<dbReference type="Gene3D" id="3.40.30.10">
    <property type="entry name" value="Glutaredoxin"/>
    <property type="match status" value="1"/>
</dbReference>
<dbReference type="GO" id="GO:0015035">
    <property type="term" value="F:protein-disulfide reductase activity"/>
    <property type="evidence" value="ECO:0007669"/>
    <property type="project" value="InterPro"/>
</dbReference>
<evidence type="ECO:0000256" key="2">
    <source>
        <dbReference type="ARBA" id="ARBA00022448"/>
    </source>
</evidence>
<evidence type="ECO:0000256" key="4">
    <source>
        <dbReference type="ARBA" id="ARBA00023157"/>
    </source>
</evidence>
<keyword evidence="4 7" id="KW-1015">Disulfide bond</keyword>
<dbReference type="InterPro" id="IPR017937">
    <property type="entry name" value="Thioredoxin_CS"/>
</dbReference>
<comment type="caution">
    <text evidence="9">The sequence shown here is derived from an EMBL/GenBank/DDBJ whole genome shotgun (WGS) entry which is preliminary data.</text>
</comment>
<sequence>MLAANDDTFSKVVLSAPRPILVHFWAPWCGACRLILPTLNAFARSQTGPDAIGLVSVNADDNLRLATQYRLTNLPTLILFDGGHVAYRLEEIGRRDELLRILESMPMLPLPSPA</sequence>
<dbReference type="RefSeq" id="WP_022606926.1">
    <property type="nucleotide sequence ID" value="NZ_ASSJ01000049.1"/>
</dbReference>
<evidence type="ECO:0000259" key="8">
    <source>
        <dbReference type="PROSITE" id="PS51352"/>
    </source>
</evidence>
<dbReference type="PRINTS" id="PR00421">
    <property type="entry name" value="THIOREDOXIN"/>
</dbReference>
<dbReference type="OrthoDB" id="530955at2"/>
<dbReference type="SUPFAM" id="SSF52833">
    <property type="entry name" value="Thioredoxin-like"/>
    <property type="match status" value="1"/>
</dbReference>
<evidence type="ECO:0000256" key="5">
    <source>
        <dbReference type="ARBA" id="ARBA00023284"/>
    </source>
</evidence>
<dbReference type="Proteomes" id="UP000016960">
    <property type="component" value="Unassembled WGS sequence"/>
</dbReference>
<dbReference type="GO" id="GO:0005829">
    <property type="term" value="C:cytosol"/>
    <property type="evidence" value="ECO:0007669"/>
    <property type="project" value="TreeGrafter"/>
</dbReference>
<feature type="disulfide bond" description="Redox-active" evidence="7">
    <location>
        <begin position="29"/>
        <end position="32"/>
    </location>
</feature>
<dbReference type="InterPro" id="IPR005746">
    <property type="entry name" value="Thioredoxin"/>
</dbReference>
<evidence type="ECO:0000256" key="6">
    <source>
        <dbReference type="PIRNR" id="PIRNR000077"/>
    </source>
</evidence>
<evidence type="ECO:0000256" key="3">
    <source>
        <dbReference type="ARBA" id="ARBA00022982"/>
    </source>
</evidence>
<reference evidence="9 10" key="1">
    <citation type="submission" date="2013-05" db="EMBL/GenBank/DDBJ databases">
        <title>Draft genome sequence of Rubidibacter lacunae KORDI 51-2.</title>
        <authorList>
            <person name="Choi D.H."/>
            <person name="Noh J.H."/>
            <person name="Kwon K.-K."/>
            <person name="Lee J.-H."/>
            <person name="Ryu J.-Y."/>
        </authorList>
    </citation>
    <scope>NUCLEOTIDE SEQUENCE [LARGE SCALE GENOMIC DNA]</scope>
    <source>
        <strain evidence="9 10">KORDI 51-2</strain>
    </source>
</reference>
<dbReference type="Pfam" id="PF00085">
    <property type="entry name" value="Thioredoxin"/>
    <property type="match status" value="1"/>
</dbReference>
<evidence type="ECO:0000313" key="9">
    <source>
        <dbReference type="EMBL" id="ERN41398.1"/>
    </source>
</evidence>
<evidence type="ECO:0000256" key="1">
    <source>
        <dbReference type="ARBA" id="ARBA00008987"/>
    </source>
</evidence>
<feature type="domain" description="Thioredoxin" evidence="8">
    <location>
        <begin position="1"/>
        <end position="107"/>
    </location>
</feature>
<evidence type="ECO:0000313" key="10">
    <source>
        <dbReference type="Proteomes" id="UP000016960"/>
    </source>
</evidence>
<dbReference type="PANTHER" id="PTHR45663">
    <property type="entry name" value="GEO12009P1"/>
    <property type="match status" value="1"/>
</dbReference>
<accession>U5D9Y6</accession>
<dbReference type="STRING" id="582515.KR51_00019670"/>
<proteinExistence type="inferred from homology"/>
<protein>
    <recommendedName>
        <fullName evidence="6">Thioredoxin</fullName>
    </recommendedName>
</protein>
<keyword evidence="3" id="KW-0249">Electron transport</keyword>
<dbReference type="PROSITE" id="PS00194">
    <property type="entry name" value="THIOREDOXIN_1"/>
    <property type="match status" value="1"/>
</dbReference>
<evidence type="ECO:0000256" key="7">
    <source>
        <dbReference type="PIRSR" id="PIRSR000077-4"/>
    </source>
</evidence>
<name>U5D9Y6_9CHRO</name>
<keyword evidence="5 7" id="KW-0676">Redox-active center</keyword>
<keyword evidence="10" id="KW-1185">Reference proteome</keyword>
<dbReference type="InterPro" id="IPR036249">
    <property type="entry name" value="Thioredoxin-like_sf"/>
</dbReference>
<dbReference type="CDD" id="cd02947">
    <property type="entry name" value="TRX_family"/>
    <property type="match status" value="1"/>
</dbReference>
<dbReference type="EMBL" id="ASSJ01000049">
    <property type="protein sequence ID" value="ERN41398.1"/>
    <property type="molecule type" value="Genomic_DNA"/>
</dbReference>
<dbReference type="AlphaFoldDB" id="U5D9Y6"/>
<dbReference type="PROSITE" id="PS51352">
    <property type="entry name" value="THIOREDOXIN_2"/>
    <property type="match status" value="1"/>
</dbReference>
<comment type="similarity">
    <text evidence="1 6">Belongs to the thioredoxin family.</text>
</comment>
<keyword evidence="2" id="KW-0813">Transport</keyword>
<dbReference type="InParanoid" id="U5D9Y6"/>
<dbReference type="GO" id="GO:0045454">
    <property type="term" value="P:cell redox homeostasis"/>
    <property type="evidence" value="ECO:0007669"/>
    <property type="project" value="TreeGrafter"/>
</dbReference>
<gene>
    <name evidence="9" type="ORF">KR51_00019670</name>
</gene>